<dbReference type="Pfam" id="PF00636">
    <property type="entry name" value="Ribonuclease_3"/>
    <property type="match status" value="2"/>
</dbReference>
<feature type="compositionally biased region" description="Low complexity" evidence="7">
    <location>
        <begin position="1434"/>
        <end position="1452"/>
    </location>
</feature>
<dbReference type="SMART" id="SM00535">
    <property type="entry name" value="RIBOc"/>
    <property type="match status" value="2"/>
</dbReference>
<comment type="similarity">
    <text evidence="6">Belongs to the helicase family. Dicer subfamily.</text>
</comment>
<evidence type="ECO:0000313" key="12">
    <source>
        <dbReference type="EMBL" id="KAF7336662.1"/>
    </source>
</evidence>
<evidence type="ECO:0000256" key="4">
    <source>
        <dbReference type="ARBA" id="ARBA00022806"/>
    </source>
</evidence>
<evidence type="ECO:0000259" key="11">
    <source>
        <dbReference type="PROSITE" id="PS51327"/>
    </source>
</evidence>
<dbReference type="InterPro" id="IPR000999">
    <property type="entry name" value="RNase_III_dom"/>
</dbReference>
<dbReference type="InterPro" id="IPR038248">
    <property type="entry name" value="Dicer_dimer_sf"/>
</dbReference>
<dbReference type="CDD" id="cd00593">
    <property type="entry name" value="RIBOc"/>
    <property type="match status" value="2"/>
</dbReference>
<dbReference type="SUPFAM" id="SSF52540">
    <property type="entry name" value="P-loop containing nucleoside triphosphate hydrolases"/>
    <property type="match status" value="1"/>
</dbReference>
<keyword evidence="2" id="KW-0547">Nucleotide-binding</keyword>
<dbReference type="PROSITE" id="PS50142">
    <property type="entry name" value="RNASE_3_2"/>
    <property type="match status" value="2"/>
</dbReference>
<keyword evidence="13" id="KW-1185">Reference proteome</keyword>
<dbReference type="InterPro" id="IPR027417">
    <property type="entry name" value="P-loop_NTPase"/>
</dbReference>
<keyword evidence="6" id="KW-0694">RNA-binding</keyword>
<dbReference type="GO" id="GO:0005737">
    <property type="term" value="C:cytoplasm"/>
    <property type="evidence" value="ECO:0007669"/>
    <property type="project" value="TreeGrafter"/>
</dbReference>
<dbReference type="GO" id="GO:0003723">
    <property type="term" value="F:RNA binding"/>
    <property type="evidence" value="ECO:0007669"/>
    <property type="project" value="UniProtKB-UniRule"/>
</dbReference>
<accession>A0A8H6X8Y5</accession>
<dbReference type="Gene3D" id="3.30.160.380">
    <property type="entry name" value="Dicer dimerisation domain"/>
    <property type="match status" value="1"/>
</dbReference>
<feature type="compositionally biased region" description="Acidic residues" evidence="7">
    <location>
        <begin position="1031"/>
        <end position="1040"/>
    </location>
</feature>
<dbReference type="PANTHER" id="PTHR14950">
    <property type="entry name" value="DICER-RELATED"/>
    <property type="match status" value="1"/>
</dbReference>
<dbReference type="Gene3D" id="1.10.1520.10">
    <property type="entry name" value="Ribonuclease III domain"/>
    <property type="match status" value="2"/>
</dbReference>
<dbReference type="EMBL" id="JACAZI010000022">
    <property type="protein sequence ID" value="KAF7336662.1"/>
    <property type="molecule type" value="Genomic_DNA"/>
</dbReference>
<dbReference type="SMART" id="SM00487">
    <property type="entry name" value="DEXDc"/>
    <property type="match status" value="1"/>
</dbReference>
<sequence>MFEDRPNVSPPLADQSVATRGYQQEMLDESLQKNIIIAMETGSGKTHIAVLRMKLEAEREPSKISWFMAPTRALCDQQKAVIQAAIGVPVGLISGNNHPDQWTDTTLWQSILKTYRIMVSTPQVLLDALHHAHINMGNDIGLLIFDEAHHAVDKHPYNEIMKNFYFDCPPRVIDPDGFRSHKGENVRPMHVLYRADPSPFSTNLATFEFIFQSLDIENDPYVIGLRHKLAKTSPHTADYTRLDQRLSNTILHQKSFTHSGLQDVANTARAICSDIGPWAADWYICQAIEQAKTSISASDNIVSDTPRNEKAYLKGILDKIVVTPVSYCFEDIVDESSDKVHVLVERLLAEKSETETHDESYSGLIFVERRESVLALAEVLSHHPETKDIFNVGCLIGASGSGFKHSVLDITRSFVKSQSDTLQDFQAGKKNLIVSTAVAEEGIDLQACGSVIRWDPPPNMPSWAQSRGRARRKRSTFTLMFEETGAQQKTVKDWEQLERDMVALYNDPSRNVKYAEEEEGVCDDNELEFRVEATGAVLTLHSAVSHLNHFCAIIPNSGHVDHKPLYDIDPPELPEGWHSNRTTKIEPYSGPYGAKVTLPRLLPSHLRVFETERVHSTKASAYRHAAFYAYRALYENGLLNDNLLPLKSVVEPELETEVKALLEQVEKRAGTARVSMQMDPWGPDQLPSVWYTSELVVTGLPPLLVFTRSKPTQWSGHDGPVLHRPGSQERVTLRPFPLDACSETIARAREYTRQLLWSFNGSRMSWNNLDFSYLFLPSNGSDGSRWDARRLWHTKKNPDGEPFFTNALVFGQDFSYPDDLAIIRNGPQFSKAYKFVRWRFDPLSPEEEVDMRAMYSRFPDLEMTYPVLVVQHFPPRTNFLIPVPEKASPPTPPKEIHLLPRLSYVTLCSEVETQYAFLLPSILRAMAMSMTVNSLRETLFSDMALSTVPEPLLMTAMCAPVSQEKTNYQRLETLGDTVLKFMSSIQLLAEYPLWHEGYLTQKMGHCVSNWIIRGKKWRPRYFTESGKEANDVQEDPDVEMDDVKRKKKGKSQNLSTKVLADVVESLIGAVYLHGGFDYALLCAQFFDLGIKWEPLPIRIKTILSRVETHSELPLHQLESVERMLGHTFTHKLLLVEALTHASYQQDLRTISYERLEFCGDAVLDMIVNEFLYRAEGKEYSPGHIFHRKSAMVNAHTLAFFCLGMHIDVPTLMARPALGSSPGVRRNARRIEIHTDMQTIHLWQCLLHSNPRIIDEQKAAFERFTLRRAEIDAAFASGEIFPWAALSRVQAPKFLSDMVESLLGAVFLDSQGDLDAVRHVLRKLGHLPVLERVVSADVDVLHPVSRLDMWAIKRGKKLSFGYAEEAKEISCAVLLDGEVVEDSRVADVYRGKLTKEEVRLAAAEKAIALFRLRDGDYATLKRKTANKSKKRKRSSSTGSVLRAAPSSPASASM</sequence>
<dbReference type="PANTHER" id="PTHR14950:SF37">
    <property type="entry name" value="ENDORIBONUCLEASE DICER"/>
    <property type="match status" value="1"/>
</dbReference>
<dbReference type="PROSITE" id="PS51192">
    <property type="entry name" value="HELICASE_ATP_BIND_1"/>
    <property type="match status" value="1"/>
</dbReference>
<evidence type="ECO:0000259" key="9">
    <source>
        <dbReference type="PROSITE" id="PS51192"/>
    </source>
</evidence>
<dbReference type="InterPro" id="IPR014001">
    <property type="entry name" value="Helicase_ATP-bd"/>
</dbReference>
<dbReference type="GO" id="GO:0030422">
    <property type="term" value="P:siRNA processing"/>
    <property type="evidence" value="ECO:0007669"/>
    <property type="project" value="TreeGrafter"/>
</dbReference>
<organism evidence="12 13">
    <name type="scientific">Mycena venus</name>
    <dbReference type="NCBI Taxonomy" id="2733690"/>
    <lineage>
        <taxon>Eukaryota</taxon>
        <taxon>Fungi</taxon>
        <taxon>Dikarya</taxon>
        <taxon>Basidiomycota</taxon>
        <taxon>Agaricomycotina</taxon>
        <taxon>Agaricomycetes</taxon>
        <taxon>Agaricomycetidae</taxon>
        <taxon>Agaricales</taxon>
        <taxon>Marasmiineae</taxon>
        <taxon>Mycenaceae</taxon>
        <taxon>Mycena</taxon>
    </lineage>
</organism>
<evidence type="ECO:0000256" key="6">
    <source>
        <dbReference type="PROSITE-ProRule" id="PRU00657"/>
    </source>
</evidence>
<name>A0A8H6X8Y5_9AGAR</name>
<dbReference type="InterPro" id="IPR011545">
    <property type="entry name" value="DEAD/DEAH_box_helicase_dom"/>
</dbReference>
<evidence type="ECO:0000256" key="1">
    <source>
        <dbReference type="ARBA" id="ARBA00022737"/>
    </source>
</evidence>
<dbReference type="GO" id="GO:0005524">
    <property type="term" value="F:ATP binding"/>
    <property type="evidence" value="ECO:0007669"/>
    <property type="project" value="UniProtKB-KW"/>
</dbReference>
<evidence type="ECO:0000259" key="10">
    <source>
        <dbReference type="PROSITE" id="PS51194"/>
    </source>
</evidence>
<dbReference type="SUPFAM" id="SSF69065">
    <property type="entry name" value="RNase III domain-like"/>
    <property type="match status" value="2"/>
</dbReference>
<reference evidence="12" key="1">
    <citation type="submission" date="2020-05" db="EMBL/GenBank/DDBJ databases">
        <title>Mycena genomes resolve the evolution of fungal bioluminescence.</title>
        <authorList>
            <person name="Tsai I.J."/>
        </authorList>
    </citation>
    <scope>NUCLEOTIDE SEQUENCE</scope>
    <source>
        <strain evidence="12">CCC161011</strain>
    </source>
</reference>
<dbReference type="InterPro" id="IPR005034">
    <property type="entry name" value="Dicer_dimerisation"/>
</dbReference>
<evidence type="ECO:0008006" key="14">
    <source>
        <dbReference type="Google" id="ProtNLM"/>
    </source>
</evidence>
<dbReference type="InterPro" id="IPR001650">
    <property type="entry name" value="Helicase_C-like"/>
</dbReference>
<dbReference type="Pfam" id="PF03368">
    <property type="entry name" value="Dicer_dimer"/>
    <property type="match status" value="1"/>
</dbReference>
<keyword evidence="4" id="KW-0347">Helicase</keyword>
<feature type="region of interest" description="Disordered" evidence="7">
    <location>
        <begin position="1421"/>
        <end position="1452"/>
    </location>
</feature>
<feature type="domain" description="Helicase C-terminal" evidence="10">
    <location>
        <begin position="342"/>
        <end position="520"/>
    </location>
</feature>
<keyword evidence="3" id="KW-0378">Hydrolase</keyword>
<dbReference type="PROSITE" id="PS51327">
    <property type="entry name" value="DICER_DSRBF"/>
    <property type="match status" value="1"/>
</dbReference>
<evidence type="ECO:0000259" key="8">
    <source>
        <dbReference type="PROSITE" id="PS50142"/>
    </source>
</evidence>
<feature type="domain" description="Helicase ATP-binding" evidence="9">
    <location>
        <begin position="26"/>
        <end position="173"/>
    </location>
</feature>
<dbReference type="InterPro" id="IPR036389">
    <property type="entry name" value="RNase_III_sf"/>
</dbReference>
<gene>
    <name evidence="12" type="ORF">MVEN_02101000</name>
</gene>
<dbReference type="GO" id="GO:0004386">
    <property type="term" value="F:helicase activity"/>
    <property type="evidence" value="ECO:0007669"/>
    <property type="project" value="UniProtKB-KW"/>
</dbReference>
<feature type="domain" description="RNase III" evidence="8">
    <location>
        <begin position="932"/>
        <end position="1075"/>
    </location>
</feature>
<dbReference type="OrthoDB" id="416741at2759"/>
<feature type="domain" description="Dicer dsRNA-binding fold" evidence="11">
    <location>
        <begin position="543"/>
        <end position="653"/>
    </location>
</feature>
<evidence type="ECO:0000256" key="5">
    <source>
        <dbReference type="ARBA" id="ARBA00022840"/>
    </source>
</evidence>
<evidence type="ECO:0000313" key="13">
    <source>
        <dbReference type="Proteomes" id="UP000620124"/>
    </source>
</evidence>
<keyword evidence="1" id="KW-0677">Repeat</keyword>
<dbReference type="Proteomes" id="UP000620124">
    <property type="component" value="Unassembled WGS sequence"/>
</dbReference>
<feature type="domain" description="RNase III" evidence="8">
    <location>
        <begin position="1117"/>
        <end position="1310"/>
    </location>
</feature>
<dbReference type="GO" id="GO:0005634">
    <property type="term" value="C:nucleus"/>
    <property type="evidence" value="ECO:0007669"/>
    <property type="project" value="TreeGrafter"/>
</dbReference>
<dbReference type="Pfam" id="PF00270">
    <property type="entry name" value="DEAD"/>
    <property type="match status" value="1"/>
</dbReference>
<evidence type="ECO:0000256" key="3">
    <source>
        <dbReference type="ARBA" id="ARBA00022801"/>
    </source>
</evidence>
<dbReference type="Gene3D" id="3.40.50.300">
    <property type="entry name" value="P-loop containing nucleotide triphosphate hydrolases"/>
    <property type="match status" value="2"/>
</dbReference>
<keyword evidence="5" id="KW-0067">ATP-binding</keyword>
<dbReference type="GO" id="GO:0004525">
    <property type="term" value="F:ribonuclease III activity"/>
    <property type="evidence" value="ECO:0007669"/>
    <property type="project" value="InterPro"/>
</dbReference>
<protein>
    <recommendedName>
        <fullName evidence="14">P-loop containing nucleoside triphosphate hydrolase protein</fullName>
    </recommendedName>
</protein>
<evidence type="ECO:0000256" key="2">
    <source>
        <dbReference type="ARBA" id="ARBA00022741"/>
    </source>
</evidence>
<proteinExistence type="inferred from homology"/>
<feature type="compositionally biased region" description="Basic residues" evidence="7">
    <location>
        <begin position="1421"/>
        <end position="1433"/>
    </location>
</feature>
<evidence type="ECO:0000256" key="7">
    <source>
        <dbReference type="SAM" id="MobiDB-lite"/>
    </source>
</evidence>
<dbReference type="Pfam" id="PF00271">
    <property type="entry name" value="Helicase_C"/>
    <property type="match status" value="1"/>
</dbReference>
<dbReference type="SMART" id="SM00490">
    <property type="entry name" value="HELICc"/>
    <property type="match status" value="1"/>
</dbReference>
<dbReference type="PROSITE" id="PS51194">
    <property type="entry name" value="HELICASE_CTER"/>
    <property type="match status" value="1"/>
</dbReference>
<feature type="region of interest" description="Disordered" evidence="7">
    <location>
        <begin position="1026"/>
        <end position="1046"/>
    </location>
</feature>
<comment type="caution">
    <text evidence="12">The sequence shown here is derived from an EMBL/GenBank/DDBJ whole genome shotgun (WGS) entry which is preliminary data.</text>
</comment>